<sequence>MFQSIFAKKLTQVVSVPVMVTAASVALLTACSDDDDDNNSPAADVTLSQVQENYVDMAYAAYSDSLATAETLKAAVNVFLAAPTEANLTAARVAYKAARKPYQQSEIMRWDETIAGDTDLTADGEGPASVDAWEGQVNAWPLEENRIDGIIAGDSTITKQSMIDANGFEEDGTTENEANVTTGVHAIEYMLWDRDDNARGPGSRAADEFGSDADCVGDAATAECRSSQYLRVATELLVDDLTEMTAEWAPAAEQTQGTLAYNFLNSDKALGYMIQSIASMSVGELAGARLAAGLWRKDAPNPGDFKKGDYEEEHDCFSDLSHVAVYYNFVGVKNAFSGSYEKLNGDVVKGASFGQYLKQLDEGLYTELKTQLDKADVQMKIVFDAGERATNPRSFDQIIADSEATYENSAAKTAELIAVETAITDLAQVELVILDINDAFTLAGFDPDGIGETD</sequence>
<dbReference type="AlphaFoldDB" id="A0A5S9NUF1"/>
<gene>
    <name evidence="5" type="ORF">DPBNPPHM_03192</name>
</gene>
<dbReference type="EMBL" id="CACSII010000003">
    <property type="protein sequence ID" value="CAA0094341.1"/>
    <property type="molecule type" value="Genomic_DNA"/>
</dbReference>
<protein>
    <recommendedName>
        <fullName evidence="4">Imelysin-like domain-containing protein</fullName>
    </recommendedName>
</protein>
<evidence type="ECO:0000313" key="6">
    <source>
        <dbReference type="Proteomes" id="UP000434580"/>
    </source>
</evidence>
<keyword evidence="2 3" id="KW-0732">Signal</keyword>
<comment type="subcellular location">
    <subcellularLocation>
        <location evidence="1">Cell envelope</location>
    </subcellularLocation>
</comment>
<evidence type="ECO:0000256" key="2">
    <source>
        <dbReference type="ARBA" id="ARBA00022729"/>
    </source>
</evidence>
<dbReference type="InterPro" id="IPR018976">
    <property type="entry name" value="Imelysin-like"/>
</dbReference>
<feature type="chain" id="PRO_5030137960" description="Imelysin-like domain-containing protein" evidence="3">
    <location>
        <begin position="23"/>
        <end position="454"/>
    </location>
</feature>
<dbReference type="InterPro" id="IPR038352">
    <property type="entry name" value="Imelysin_sf"/>
</dbReference>
<evidence type="ECO:0000256" key="1">
    <source>
        <dbReference type="ARBA" id="ARBA00004196"/>
    </source>
</evidence>
<evidence type="ECO:0000313" key="5">
    <source>
        <dbReference type="EMBL" id="CAA0094341.1"/>
    </source>
</evidence>
<dbReference type="OrthoDB" id="9764688at2"/>
<dbReference type="Proteomes" id="UP000434580">
    <property type="component" value="Unassembled WGS sequence"/>
</dbReference>
<evidence type="ECO:0000259" key="4">
    <source>
        <dbReference type="Pfam" id="PF09375"/>
    </source>
</evidence>
<reference evidence="5 6" key="1">
    <citation type="submission" date="2019-11" db="EMBL/GenBank/DDBJ databases">
        <authorList>
            <person name="Holert J."/>
        </authorList>
    </citation>
    <scope>NUCLEOTIDE SEQUENCE [LARGE SCALE GENOMIC DNA]</scope>
    <source>
        <strain evidence="5">BC5_2</strain>
    </source>
</reference>
<evidence type="ECO:0000256" key="3">
    <source>
        <dbReference type="SAM" id="SignalP"/>
    </source>
</evidence>
<dbReference type="GO" id="GO:0030313">
    <property type="term" value="C:cell envelope"/>
    <property type="evidence" value="ECO:0007669"/>
    <property type="project" value="UniProtKB-SubCell"/>
</dbReference>
<feature type="signal peptide" evidence="3">
    <location>
        <begin position="1"/>
        <end position="22"/>
    </location>
</feature>
<organism evidence="5 6">
    <name type="scientific">BD1-7 clade bacterium</name>
    <dbReference type="NCBI Taxonomy" id="2029982"/>
    <lineage>
        <taxon>Bacteria</taxon>
        <taxon>Pseudomonadati</taxon>
        <taxon>Pseudomonadota</taxon>
        <taxon>Gammaproteobacteria</taxon>
        <taxon>Cellvibrionales</taxon>
        <taxon>Spongiibacteraceae</taxon>
        <taxon>BD1-7 clade</taxon>
    </lineage>
</organism>
<dbReference type="Pfam" id="PF09375">
    <property type="entry name" value="Peptidase_M75"/>
    <property type="match status" value="1"/>
</dbReference>
<dbReference type="Gene3D" id="1.20.1420.20">
    <property type="entry name" value="M75 peptidase, HXXE motif"/>
    <property type="match status" value="1"/>
</dbReference>
<name>A0A5S9NUF1_9GAMM</name>
<proteinExistence type="predicted"/>
<accession>A0A5S9NUF1</accession>
<feature type="domain" description="Imelysin-like" evidence="4">
    <location>
        <begin position="58"/>
        <end position="404"/>
    </location>
</feature>